<dbReference type="AlphaFoldDB" id="A0A7C0ZK71"/>
<protein>
    <submittedName>
        <fullName evidence="3">CPBP family intramembrane metalloprotease</fullName>
    </submittedName>
</protein>
<feature type="transmembrane region" description="Helical" evidence="1">
    <location>
        <begin position="103"/>
        <end position="120"/>
    </location>
</feature>
<dbReference type="GO" id="GO:0080120">
    <property type="term" value="P:CAAX-box protein maturation"/>
    <property type="evidence" value="ECO:0007669"/>
    <property type="project" value="UniProtKB-ARBA"/>
</dbReference>
<dbReference type="GO" id="GO:0008237">
    <property type="term" value="F:metallopeptidase activity"/>
    <property type="evidence" value="ECO:0007669"/>
    <property type="project" value="UniProtKB-KW"/>
</dbReference>
<feature type="transmembrane region" description="Helical" evidence="1">
    <location>
        <begin position="180"/>
        <end position="207"/>
    </location>
</feature>
<keyword evidence="3" id="KW-0378">Hydrolase</keyword>
<reference evidence="3" key="1">
    <citation type="journal article" date="2020" name="mSystems">
        <title>Genome- and Community-Level Interaction Insights into Carbon Utilization and Element Cycling Functions of Hydrothermarchaeota in Hydrothermal Sediment.</title>
        <authorList>
            <person name="Zhou Z."/>
            <person name="Liu Y."/>
            <person name="Xu W."/>
            <person name="Pan J."/>
            <person name="Luo Z.H."/>
            <person name="Li M."/>
        </authorList>
    </citation>
    <scope>NUCLEOTIDE SEQUENCE [LARGE SCALE GENOMIC DNA]</scope>
    <source>
        <strain evidence="3">HyVt-102</strain>
    </source>
</reference>
<evidence type="ECO:0000313" key="3">
    <source>
        <dbReference type="EMBL" id="HDI82504.1"/>
    </source>
</evidence>
<comment type="caution">
    <text evidence="3">The sequence shown here is derived from an EMBL/GenBank/DDBJ whole genome shotgun (WGS) entry which is preliminary data.</text>
</comment>
<keyword evidence="3" id="KW-0482">Metalloprotease</keyword>
<dbReference type="Pfam" id="PF02517">
    <property type="entry name" value="Rce1-like"/>
    <property type="match status" value="1"/>
</dbReference>
<keyword evidence="1" id="KW-0472">Membrane</keyword>
<gene>
    <name evidence="3" type="ORF">ENF18_01775</name>
</gene>
<feature type="transmembrane region" description="Helical" evidence="1">
    <location>
        <begin position="154"/>
        <end position="173"/>
    </location>
</feature>
<name>A0A7C0ZK71_UNCW3</name>
<feature type="transmembrane region" description="Helical" evidence="1">
    <location>
        <begin position="60"/>
        <end position="83"/>
    </location>
</feature>
<evidence type="ECO:0000259" key="2">
    <source>
        <dbReference type="Pfam" id="PF02517"/>
    </source>
</evidence>
<evidence type="ECO:0000256" key="1">
    <source>
        <dbReference type="SAM" id="Phobius"/>
    </source>
</evidence>
<dbReference type="GO" id="GO:0004175">
    <property type="term" value="F:endopeptidase activity"/>
    <property type="evidence" value="ECO:0007669"/>
    <property type="project" value="UniProtKB-ARBA"/>
</dbReference>
<feature type="transmembrane region" description="Helical" evidence="1">
    <location>
        <begin position="241"/>
        <end position="262"/>
    </location>
</feature>
<dbReference type="Proteomes" id="UP000885847">
    <property type="component" value="Unassembled WGS sequence"/>
</dbReference>
<keyword evidence="1" id="KW-1133">Transmembrane helix</keyword>
<dbReference type="InterPro" id="IPR003675">
    <property type="entry name" value="Rce1/LyrA-like_dom"/>
</dbReference>
<feature type="transmembrane region" description="Helical" evidence="1">
    <location>
        <begin position="21"/>
        <end position="40"/>
    </location>
</feature>
<organism evidence="3">
    <name type="scientific">candidate division WOR-3 bacterium</name>
    <dbReference type="NCBI Taxonomy" id="2052148"/>
    <lineage>
        <taxon>Bacteria</taxon>
        <taxon>Bacteria division WOR-3</taxon>
    </lineage>
</organism>
<feature type="domain" description="CAAX prenyl protease 2/Lysostaphin resistance protein A-like" evidence="2">
    <location>
        <begin position="137"/>
        <end position="253"/>
    </location>
</feature>
<dbReference type="EMBL" id="DQWE01000076">
    <property type="protein sequence ID" value="HDI82504.1"/>
    <property type="molecule type" value="Genomic_DNA"/>
</dbReference>
<keyword evidence="1" id="KW-0812">Transmembrane</keyword>
<keyword evidence="3" id="KW-0645">Protease</keyword>
<sequence length="264" mass="29811">MGCFLSEKSGRKMVRVKRAMKIYMGLIVALALLAGINVFLPQGNFPSSLPDQGLPAPRPVLAIVNAFIMLIFYGGLGFLGLIFSQKIGFAELWDPKVSNKERFLFPMEAGLCIGLFFVLSDKIFSRFNSIGILPHPPFPTSLVVSAIAGIGEEIVFRLFFIPFWVWLISYLLLKKRWMNPVFWIVSIFSSFIFAMGHLPSIMMLYGFKTISEVPALLMVEVLLLNGVLSIVCAYHLRKYGFLASVGVHFWTDIVWHVIWGILYF</sequence>
<feature type="transmembrane region" description="Helical" evidence="1">
    <location>
        <begin position="213"/>
        <end position="234"/>
    </location>
</feature>
<proteinExistence type="predicted"/>
<accession>A0A7C0ZK71</accession>